<gene>
    <name evidence="2" type="ORF">SAMN05444278_1161</name>
</gene>
<reference evidence="2 3" key="1">
    <citation type="submission" date="2016-11" db="EMBL/GenBank/DDBJ databases">
        <authorList>
            <person name="Jaros S."/>
            <person name="Januszkiewicz K."/>
            <person name="Wedrychowicz H."/>
        </authorList>
    </citation>
    <scope>NUCLEOTIDE SEQUENCE [LARGE SCALE GENOMIC DNA]</scope>
    <source>
        <strain evidence="2 3">DSM 25661</strain>
    </source>
</reference>
<name>A0A1M4Y833_9FLAO</name>
<protein>
    <submittedName>
        <fullName evidence="2">Uncharacterized protein</fullName>
    </submittedName>
</protein>
<keyword evidence="1" id="KW-0472">Membrane</keyword>
<keyword evidence="1" id="KW-1133">Transmembrane helix</keyword>
<keyword evidence="1" id="KW-0812">Transmembrane</keyword>
<evidence type="ECO:0000256" key="1">
    <source>
        <dbReference type="SAM" id="Phobius"/>
    </source>
</evidence>
<accession>A0A1M4Y833</accession>
<dbReference type="AlphaFoldDB" id="A0A1M4Y833"/>
<organism evidence="2 3">
    <name type="scientific">Psychroflexus salarius</name>
    <dbReference type="NCBI Taxonomy" id="1155689"/>
    <lineage>
        <taxon>Bacteria</taxon>
        <taxon>Pseudomonadati</taxon>
        <taxon>Bacteroidota</taxon>
        <taxon>Flavobacteriia</taxon>
        <taxon>Flavobacteriales</taxon>
        <taxon>Flavobacteriaceae</taxon>
        <taxon>Psychroflexus</taxon>
    </lineage>
</organism>
<keyword evidence="3" id="KW-1185">Reference proteome</keyword>
<feature type="transmembrane region" description="Helical" evidence="1">
    <location>
        <begin position="57"/>
        <end position="80"/>
    </location>
</feature>
<proteinExistence type="predicted"/>
<evidence type="ECO:0000313" key="3">
    <source>
        <dbReference type="Proteomes" id="UP000184462"/>
    </source>
</evidence>
<dbReference type="Proteomes" id="UP000184462">
    <property type="component" value="Unassembled WGS sequence"/>
</dbReference>
<sequence length="190" mass="22169">MRHDKIDIPKSKQKGRVIRKTWLIEPIFDFLTYVVIVGAYPLLSGLFFLDQLKKGDYIIGASVLFGLALILGGLLLYSIINLDRLKRISGTLKDKNREAIKNLTEKLGWNLQIHNQQVSVLSPPWSWFSTNWGRQIVVIYDRQDILINSTSYGLHDLKSPFHWFGNRKLEKIIKDNFEEEINKTTRQQWV</sequence>
<dbReference type="OrthoDB" id="1429155at2"/>
<dbReference type="RefSeq" id="WP_073193725.1">
    <property type="nucleotide sequence ID" value="NZ_FQTW01000016.1"/>
</dbReference>
<dbReference type="EMBL" id="FQTW01000016">
    <property type="protein sequence ID" value="SHF01592.1"/>
    <property type="molecule type" value="Genomic_DNA"/>
</dbReference>
<feature type="transmembrane region" description="Helical" evidence="1">
    <location>
        <begin position="21"/>
        <end position="42"/>
    </location>
</feature>
<evidence type="ECO:0000313" key="2">
    <source>
        <dbReference type="EMBL" id="SHF01592.1"/>
    </source>
</evidence>